<dbReference type="GO" id="GO:0005759">
    <property type="term" value="C:mitochondrial matrix"/>
    <property type="evidence" value="ECO:0007669"/>
    <property type="project" value="TreeGrafter"/>
</dbReference>
<dbReference type="FunCoup" id="A0A409V8P2">
    <property type="interactions" value="32"/>
</dbReference>
<comment type="caution">
    <text evidence="2">The sequence shown here is derived from an EMBL/GenBank/DDBJ whole genome shotgun (WGS) entry which is preliminary data.</text>
</comment>
<name>A0A409V8P2_9AGAR</name>
<evidence type="ECO:0000313" key="2">
    <source>
        <dbReference type="EMBL" id="PPQ62941.1"/>
    </source>
</evidence>
<evidence type="ECO:0008006" key="4">
    <source>
        <dbReference type="Google" id="ProtNLM"/>
    </source>
</evidence>
<dbReference type="SUPFAM" id="SSF82657">
    <property type="entry name" value="BolA-like"/>
    <property type="match status" value="1"/>
</dbReference>
<dbReference type="PANTHER" id="PTHR46230:SF7">
    <property type="entry name" value="BOLA-LIKE PROTEIN 1"/>
    <property type="match status" value="1"/>
</dbReference>
<reference evidence="2 3" key="1">
    <citation type="journal article" date="2018" name="Evol. Lett.">
        <title>Horizontal gene cluster transfer increased hallucinogenic mushroom diversity.</title>
        <authorList>
            <person name="Reynolds H.T."/>
            <person name="Vijayakumar V."/>
            <person name="Gluck-Thaler E."/>
            <person name="Korotkin H.B."/>
            <person name="Matheny P.B."/>
            <person name="Slot J.C."/>
        </authorList>
    </citation>
    <scope>NUCLEOTIDE SEQUENCE [LARGE SCALE GENOMIC DNA]</scope>
    <source>
        <strain evidence="2 3">2629</strain>
    </source>
</reference>
<dbReference type="Proteomes" id="UP000284842">
    <property type="component" value="Unassembled WGS sequence"/>
</dbReference>
<organism evidence="2 3">
    <name type="scientific">Panaeolus cyanescens</name>
    <dbReference type="NCBI Taxonomy" id="181874"/>
    <lineage>
        <taxon>Eukaryota</taxon>
        <taxon>Fungi</taxon>
        <taxon>Dikarya</taxon>
        <taxon>Basidiomycota</taxon>
        <taxon>Agaricomycotina</taxon>
        <taxon>Agaricomycetes</taxon>
        <taxon>Agaricomycetidae</taxon>
        <taxon>Agaricales</taxon>
        <taxon>Agaricineae</taxon>
        <taxon>Galeropsidaceae</taxon>
        <taxon>Panaeolus</taxon>
    </lineage>
</organism>
<sequence length="131" mass="14694">MGPVETSIREKSVPFLSHHIIQLTTLLLPLSINVSNDSWQHRHHSAMRAQGSTNGETRMTVSCFLRNTRLKNGCIDTDFSIQIVSNAFEKKTTIQRHRMIHAALADEFAQGLHALSLKTQTQAEAERAQTS</sequence>
<comment type="similarity">
    <text evidence="1">Belongs to the BolA/IbaG family.</text>
</comment>
<dbReference type="InParanoid" id="A0A409V8P2"/>
<dbReference type="PANTHER" id="PTHR46230">
    <property type="match status" value="1"/>
</dbReference>
<dbReference type="OrthoDB" id="411584at2759"/>
<accession>A0A409V8P2</accession>
<gene>
    <name evidence="2" type="ORF">CVT24_006181</name>
</gene>
<keyword evidence="3" id="KW-1185">Reference proteome</keyword>
<dbReference type="PIRSF" id="PIRSF003113">
    <property type="entry name" value="BolA"/>
    <property type="match status" value="1"/>
</dbReference>
<dbReference type="Gene3D" id="3.30.300.90">
    <property type="entry name" value="BolA-like"/>
    <property type="match status" value="1"/>
</dbReference>
<dbReference type="STRING" id="181874.A0A409V8P2"/>
<dbReference type="InterPro" id="IPR002634">
    <property type="entry name" value="BolA"/>
</dbReference>
<dbReference type="Pfam" id="PF01722">
    <property type="entry name" value="BolA"/>
    <property type="match status" value="1"/>
</dbReference>
<protein>
    <recommendedName>
        <fullName evidence="4">BolA protein</fullName>
    </recommendedName>
</protein>
<evidence type="ECO:0000313" key="3">
    <source>
        <dbReference type="Proteomes" id="UP000284842"/>
    </source>
</evidence>
<dbReference type="AlphaFoldDB" id="A0A409V8P2"/>
<dbReference type="InterPro" id="IPR036065">
    <property type="entry name" value="BolA-like_sf"/>
</dbReference>
<proteinExistence type="inferred from homology"/>
<dbReference type="EMBL" id="NHTK01006135">
    <property type="protein sequence ID" value="PPQ62941.1"/>
    <property type="molecule type" value="Genomic_DNA"/>
</dbReference>
<dbReference type="GO" id="GO:0044572">
    <property type="term" value="P:[4Fe-4S] cluster assembly"/>
    <property type="evidence" value="ECO:0007669"/>
    <property type="project" value="TreeGrafter"/>
</dbReference>
<evidence type="ECO:0000256" key="1">
    <source>
        <dbReference type="RuleBase" id="RU003860"/>
    </source>
</evidence>